<protein>
    <submittedName>
        <fullName evidence="2">Uncharacterized protein</fullName>
    </submittedName>
</protein>
<feature type="region of interest" description="Disordered" evidence="1">
    <location>
        <begin position="1"/>
        <end position="157"/>
    </location>
</feature>
<sequence length="189" mass="20230">MTPSRALSGRQGGRRAGQRGTHTHPGRFPEGESLPRGYPPTSTTVPGGASSSWGRNIHNVLHKPNTANRSSARVSNIDKGGSSGPSSTLQGHRHSQHTRYLSRNGGIQTPPAHRTAGSTKTALRDRDTQPPDTHTAKDGSLLQPRPGMPQPNSTRMYKAQHRQQLHPTAKGITAAPPAYQRLLLKTGVG</sequence>
<dbReference type="EMBL" id="OW240912">
    <property type="protein sequence ID" value="CAH2218563.1"/>
    <property type="molecule type" value="Genomic_DNA"/>
</dbReference>
<dbReference type="AlphaFoldDB" id="A0AAD1QY55"/>
<dbReference type="Proteomes" id="UP001295444">
    <property type="component" value="Chromosome 01"/>
</dbReference>
<keyword evidence="3" id="KW-1185">Reference proteome</keyword>
<evidence type="ECO:0000256" key="1">
    <source>
        <dbReference type="SAM" id="MobiDB-lite"/>
    </source>
</evidence>
<feature type="compositionally biased region" description="Basic and acidic residues" evidence="1">
    <location>
        <begin position="122"/>
        <end position="137"/>
    </location>
</feature>
<organism evidence="2 3">
    <name type="scientific">Pelobates cultripes</name>
    <name type="common">Western spadefoot toad</name>
    <dbReference type="NCBI Taxonomy" id="61616"/>
    <lineage>
        <taxon>Eukaryota</taxon>
        <taxon>Metazoa</taxon>
        <taxon>Chordata</taxon>
        <taxon>Craniata</taxon>
        <taxon>Vertebrata</taxon>
        <taxon>Euteleostomi</taxon>
        <taxon>Amphibia</taxon>
        <taxon>Batrachia</taxon>
        <taxon>Anura</taxon>
        <taxon>Pelobatoidea</taxon>
        <taxon>Pelobatidae</taxon>
        <taxon>Pelobates</taxon>
    </lineage>
</organism>
<feature type="compositionally biased region" description="Polar residues" evidence="1">
    <location>
        <begin position="40"/>
        <end position="54"/>
    </location>
</feature>
<reference evidence="2" key="1">
    <citation type="submission" date="2022-03" db="EMBL/GenBank/DDBJ databases">
        <authorList>
            <person name="Alioto T."/>
            <person name="Alioto T."/>
            <person name="Gomez Garrido J."/>
        </authorList>
    </citation>
    <scope>NUCLEOTIDE SEQUENCE</scope>
</reference>
<gene>
    <name evidence="2" type="ORF">PECUL_23A005094</name>
</gene>
<proteinExistence type="predicted"/>
<accession>A0AAD1QY55</accession>
<feature type="compositionally biased region" description="Polar residues" evidence="1">
    <location>
        <begin position="98"/>
        <end position="107"/>
    </location>
</feature>
<evidence type="ECO:0000313" key="2">
    <source>
        <dbReference type="EMBL" id="CAH2218563.1"/>
    </source>
</evidence>
<feature type="compositionally biased region" description="Polar residues" evidence="1">
    <location>
        <begin position="65"/>
        <end position="74"/>
    </location>
</feature>
<name>A0AAD1QY55_PELCU</name>
<evidence type="ECO:0000313" key="3">
    <source>
        <dbReference type="Proteomes" id="UP001295444"/>
    </source>
</evidence>
<feature type="compositionally biased region" description="Basic residues" evidence="1">
    <location>
        <begin position="12"/>
        <end position="25"/>
    </location>
</feature>